<dbReference type="KEGG" id="npe:Natpe_3897"/>
<dbReference type="PATRIC" id="fig|797303.5.peg.4174"/>
<reference evidence="5" key="1">
    <citation type="submission" date="2012-02" db="EMBL/GenBank/DDBJ databases">
        <title>Complete sequence of plasmid 1 of Natrinema pellirubrum DSM 15624.</title>
        <authorList>
            <person name="Lucas S."/>
            <person name="Han J."/>
            <person name="Lapidus A."/>
            <person name="Cheng J.-F."/>
            <person name="Goodwin L."/>
            <person name="Pitluck S."/>
            <person name="Peters L."/>
            <person name="Teshima H."/>
            <person name="Detter J.C."/>
            <person name="Han C."/>
            <person name="Tapia R."/>
            <person name="Land M."/>
            <person name="Hauser L."/>
            <person name="Kyrpides N."/>
            <person name="Ivanova N."/>
            <person name="Pagani I."/>
            <person name="Sproer C."/>
            <person name="Anderson I."/>
            <person name="Woyke T."/>
        </authorList>
    </citation>
    <scope>NUCLEOTIDE SEQUENCE [LARGE SCALE GENOMIC DNA]</scope>
    <source>
        <strain evidence="5">DSM 15624 / JCM 10476 / NCIMB 786</strain>
        <plasmid evidence="5">pNATPE01</plasmid>
    </source>
</reference>
<dbReference type="Proteomes" id="UP000010843">
    <property type="component" value="Plasmid pNATPE01"/>
</dbReference>
<dbReference type="OrthoDB" id="350432at2157"/>
<dbReference type="AlphaFoldDB" id="L0JSL8"/>
<feature type="compositionally biased region" description="Acidic residues" evidence="1">
    <location>
        <begin position="89"/>
        <end position="106"/>
    </location>
</feature>
<evidence type="ECO:0000313" key="5">
    <source>
        <dbReference type="Proteomes" id="UP000010843"/>
    </source>
</evidence>
<keyword evidence="6" id="KW-1185">Reference proteome</keyword>
<feature type="region of interest" description="Disordered" evidence="1">
    <location>
        <begin position="1"/>
        <end position="123"/>
    </location>
</feature>
<gene>
    <name evidence="3" type="ordered locus">Natpe_3897</name>
    <name evidence="4" type="ORF">C488_21122</name>
</gene>
<dbReference type="Pfam" id="PF26492">
    <property type="entry name" value="DUF8160"/>
    <property type="match status" value="1"/>
</dbReference>
<dbReference type="Proteomes" id="UP000011593">
    <property type="component" value="Unassembled WGS sequence"/>
</dbReference>
<dbReference type="RefSeq" id="WP_006183552.1">
    <property type="nucleotide sequence ID" value="NC_019967.1"/>
</dbReference>
<dbReference type="EMBL" id="AOIE01000133">
    <property type="protein sequence ID" value="ELY68270.1"/>
    <property type="molecule type" value="Genomic_DNA"/>
</dbReference>
<evidence type="ECO:0000313" key="4">
    <source>
        <dbReference type="EMBL" id="ELY68270.1"/>
    </source>
</evidence>
<dbReference type="eggNOG" id="arCOG06154">
    <property type="taxonomic scope" value="Archaea"/>
</dbReference>
<reference evidence="4 6" key="3">
    <citation type="journal article" date="2014" name="PLoS Genet.">
        <title>Phylogenetically driven sequencing of extremely halophilic archaea reveals strategies for static and dynamic osmo-response.</title>
        <authorList>
            <person name="Becker E.A."/>
            <person name="Seitzer P.M."/>
            <person name="Tritt A."/>
            <person name="Larsen D."/>
            <person name="Krusor M."/>
            <person name="Yao A.I."/>
            <person name="Wu D."/>
            <person name="Madern D."/>
            <person name="Eisen J.A."/>
            <person name="Darling A.E."/>
            <person name="Facciotti M.T."/>
        </authorList>
    </citation>
    <scope>NUCLEOTIDE SEQUENCE [LARGE SCALE GENOMIC DNA]</scope>
    <source>
        <strain evidence="4 6">DSM 15624</strain>
    </source>
</reference>
<evidence type="ECO:0000313" key="3">
    <source>
        <dbReference type="EMBL" id="AGB33652.1"/>
    </source>
</evidence>
<dbReference type="EMBL" id="CP003373">
    <property type="protein sequence ID" value="AGB33652.1"/>
    <property type="molecule type" value="Genomic_DNA"/>
</dbReference>
<dbReference type="InterPro" id="IPR058474">
    <property type="entry name" value="DUF8160"/>
</dbReference>
<sequence>MSDLEDEMERTKERAAAFGVSGETDDQDEEDVDTEEDASESVAEQSTTEEGDERSEADEALETSETSPTVEGDRTPEIEERDGSAEQEQTGEDVPADTEGEYESTEDNATTSSEDSSRGRLVDEYDNVNIYIPPELKRDLNDLFKLMDLEYSRSKSDDLEKHWDFYPAVVRTVLENEEDLRAELGIDE</sequence>
<accession>L0JSL8</accession>
<dbReference type="GeneID" id="14336363"/>
<protein>
    <recommendedName>
        <fullName evidence="2">DUF8160 domain-containing protein</fullName>
    </recommendedName>
</protein>
<dbReference type="HOGENOM" id="CLU_1590837_0_0_2"/>
<evidence type="ECO:0000256" key="1">
    <source>
        <dbReference type="SAM" id="MobiDB-lite"/>
    </source>
</evidence>
<proteinExistence type="predicted"/>
<reference evidence="3" key="2">
    <citation type="submission" date="2012-02" db="EMBL/GenBank/DDBJ databases">
        <title>Complete sequence of plasmid 1 of Natrinema pellirubrum DSM 15624.</title>
        <authorList>
            <consortium name="US DOE Joint Genome Institute"/>
            <person name="Lucas S."/>
            <person name="Han J."/>
            <person name="Lapidus A."/>
            <person name="Cheng J.-F."/>
            <person name="Goodwin L."/>
            <person name="Pitluck S."/>
            <person name="Peters L."/>
            <person name="Teshima H."/>
            <person name="Detter J.C."/>
            <person name="Han C."/>
            <person name="Tapia R."/>
            <person name="Land M."/>
            <person name="Hauser L."/>
            <person name="Kyrpides N."/>
            <person name="Ivanova N."/>
            <person name="Pagani I."/>
            <person name="Sproer C."/>
            <person name="Anderson I."/>
            <person name="Woyke T."/>
        </authorList>
    </citation>
    <scope>NUCLEOTIDE SEQUENCE</scope>
    <source>
        <strain evidence="3">DSM 15624</strain>
        <plasmid evidence="3">pNATPE01</plasmid>
    </source>
</reference>
<feature type="compositionally biased region" description="Acidic residues" evidence="1">
    <location>
        <begin position="47"/>
        <end position="62"/>
    </location>
</feature>
<feature type="domain" description="DUF8160" evidence="2">
    <location>
        <begin position="58"/>
        <end position="182"/>
    </location>
</feature>
<geneLocation type="plasmid" evidence="3 5">
    <name>pNATPE01</name>
</geneLocation>
<evidence type="ECO:0000259" key="2">
    <source>
        <dbReference type="Pfam" id="PF26492"/>
    </source>
</evidence>
<name>L0JSL8_NATP1</name>
<feature type="compositionally biased region" description="Basic and acidic residues" evidence="1">
    <location>
        <begin position="71"/>
        <end position="84"/>
    </location>
</feature>
<feature type="compositionally biased region" description="Acidic residues" evidence="1">
    <location>
        <begin position="23"/>
        <end position="39"/>
    </location>
</feature>
<evidence type="ECO:0000313" key="6">
    <source>
        <dbReference type="Proteomes" id="UP000011593"/>
    </source>
</evidence>
<organism evidence="3 5">
    <name type="scientific">Natrinema pellirubrum (strain DSM 15624 / CIP 106293 / JCM 10476 / NCIMB 786 / 157)</name>
    <dbReference type="NCBI Taxonomy" id="797303"/>
    <lineage>
        <taxon>Archaea</taxon>
        <taxon>Methanobacteriati</taxon>
        <taxon>Methanobacteriota</taxon>
        <taxon>Stenosarchaea group</taxon>
        <taxon>Halobacteria</taxon>
        <taxon>Halobacteriales</taxon>
        <taxon>Natrialbaceae</taxon>
        <taxon>Natrinema</taxon>
    </lineage>
</organism>
<keyword evidence="3" id="KW-0614">Plasmid</keyword>